<dbReference type="OrthoDB" id="8195041at2759"/>
<protein>
    <submittedName>
        <fullName evidence="1">Uncharacterized protein</fullName>
    </submittedName>
</protein>
<dbReference type="KEGG" id="clec:106663375"/>
<proteinExistence type="predicted"/>
<dbReference type="AlphaFoldDB" id="A0A8I6RF67"/>
<dbReference type="CTD" id="37450"/>
<dbReference type="OMA" id="LSSQWCE"/>
<keyword evidence="2" id="KW-1185">Reference proteome</keyword>
<sequence length="735" mass="84956">MAFAQKFLSKTLGQLNGVDYLSRYPHRCAPCHNTHRNLPEDFLTTDDKLGATCDLFKNQVKFTHPVPVFHPVNISREEINGVDPAFKLANQKRIWNLKKKRILSLCEDSMIPVHADENEEEMDFSDNENIPSSITCHPNLYALVDHMEKDPDPYLDGVYDWYYTGGNIGTLLINDNTYLIRSAQKKKKIINILLYRLTEDFGTGELNNELDYTFLTNNQSDIFQIDTYKNIALIRQKNNCTYVTFNEVDDGIVQDVEINIDGENPFISSSINNKIVGEFCTLSPDQELTIWKSQEGKMTTDSLNCKGMNVTDCWGQVYYIDANTVAYMDRSTVNFVDLRTHIYGRSSNTFDISNITEECDKIFCGTQGSFGLHYITTGHNLLSLDPRIGWIQKWTHGISTSPCLISTTRERFKEMIVVGCQRSDNVAYMENHFQDDGCFSPLHPYILPSRAESLNKARCENLCLDYLINSRFRFITTGLCCYENRGIHILRSNSVGDVFWQKRVDATNSDDENFKPSEIKLLNQWENECVTLFKQSQTPVSIKRQATSKHLLQRIYEERKPAMRRNMDINSSEYEFWQKSKKSLLQYCDYLVPTLLQIWDIENEPEWCSKEPSDIEPLTSSDEEEDIAERVAKWFETYEEDIKGCLDIHDEKKDFSENEQNESCRNIDNSKIDSLFPSFTDVKNIVCNDSVDFKHDVSHKQHSDIAKSFPRIENVPRESLQSTSKILKDKFVPGF</sequence>
<name>A0A8I6RF67_CIMLE</name>
<accession>A0A8I6RF67</accession>
<dbReference type="Proteomes" id="UP000494040">
    <property type="component" value="Unassembled WGS sequence"/>
</dbReference>
<evidence type="ECO:0000313" key="2">
    <source>
        <dbReference type="Proteomes" id="UP000494040"/>
    </source>
</evidence>
<organism evidence="1 2">
    <name type="scientific">Cimex lectularius</name>
    <name type="common">Bed bug</name>
    <name type="synonym">Acanthia lectularia</name>
    <dbReference type="NCBI Taxonomy" id="79782"/>
    <lineage>
        <taxon>Eukaryota</taxon>
        <taxon>Metazoa</taxon>
        <taxon>Ecdysozoa</taxon>
        <taxon>Arthropoda</taxon>
        <taxon>Hexapoda</taxon>
        <taxon>Insecta</taxon>
        <taxon>Pterygota</taxon>
        <taxon>Neoptera</taxon>
        <taxon>Paraneoptera</taxon>
        <taxon>Hemiptera</taxon>
        <taxon>Heteroptera</taxon>
        <taxon>Panheteroptera</taxon>
        <taxon>Cimicomorpha</taxon>
        <taxon>Cimicidae</taxon>
        <taxon>Cimex</taxon>
    </lineage>
</organism>
<evidence type="ECO:0000313" key="1">
    <source>
        <dbReference type="EnsemblMetazoa" id="XP_014243673.1"/>
    </source>
</evidence>
<reference evidence="1" key="1">
    <citation type="submission" date="2022-01" db="UniProtKB">
        <authorList>
            <consortium name="EnsemblMetazoa"/>
        </authorList>
    </citation>
    <scope>IDENTIFICATION</scope>
</reference>
<dbReference type="RefSeq" id="XP_014243673.1">
    <property type="nucleotide sequence ID" value="XM_014388187.2"/>
</dbReference>
<dbReference type="EnsemblMetazoa" id="XM_014388187.2">
    <property type="protein sequence ID" value="XP_014243673.1"/>
    <property type="gene ID" value="LOC106663375"/>
</dbReference>
<dbReference type="GeneID" id="106663375"/>